<evidence type="ECO:0000256" key="1">
    <source>
        <dbReference type="SAM" id="Phobius"/>
    </source>
</evidence>
<dbReference type="OrthoDB" id="1273979at2"/>
<dbReference type="RefSeq" id="WP_073172732.1">
    <property type="nucleotide sequence ID" value="NZ_FQZE01000035.1"/>
</dbReference>
<evidence type="ECO:0000313" key="2">
    <source>
        <dbReference type="EMBL" id="SHJ85789.1"/>
    </source>
</evidence>
<reference evidence="2 3" key="1">
    <citation type="submission" date="2016-11" db="EMBL/GenBank/DDBJ databases">
        <authorList>
            <person name="Jaros S."/>
            <person name="Januszkiewicz K."/>
            <person name="Wedrychowicz H."/>
        </authorList>
    </citation>
    <scope>NUCLEOTIDE SEQUENCE [LARGE SCALE GENOMIC DNA]</scope>
    <source>
        <strain evidence="2 3">DSM 27063</strain>
    </source>
</reference>
<keyword evidence="1" id="KW-0812">Transmembrane</keyword>
<name>A0A1M6MQW5_9BACT</name>
<feature type="transmembrane region" description="Helical" evidence="1">
    <location>
        <begin position="46"/>
        <end position="64"/>
    </location>
</feature>
<accession>A0A1M6MQW5</accession>
<gene>
    <name evidence="2" type="ORF">SAMN05444280_13511</name>
</gene>
<keyword evidence="3" id="KW-1185">Reference proteome</keyword>
<protein>
    <recommendedName>
        <fullName evidence="4">DUF4133 domain-containing protein</fullName>
    </recommendedName>
</protein>
<evidence type="ECO:0000313" key="3">
    <source>
        <dbReference type="Proteomes" id="UP000184050"/>
    </source>
</evidence>
<dbReference type="EMBL" id="FQZE01000035">
    <property type="protein sequence ID" value="SHJ85789.1"/>
    <property type="molecule type" value="Genomic_DNA"/>
</dbReference>
<dbReference type="STRING" id="1168035.SAMN05444280_13511"/>
<keyword evidence="1" id="KW-1133">Transmembrane helix</keyword>
<keyword evidence="1" id="KW-0472">Membrane</keyword>
<feature type="transmembrane region" description="Helical" evidence="1">
    <location>
        <begin position="21"/>
        <end position="40"/>
    </location>
</feature>
<dbReference type="Proteomes" id="UP000184050">
    <property type="component" value="Unassembled WGS sequence"/>
</dbReference>
<organism evidence="2 3">
    <name type="scientific">Tangfeifania diversioriginum</name>
    <dbReference type="NCBI Taxonomy" id="1168035"/>
    <lineage>
        <taxon>Bacteria</taxon>
        <taxon>Pseudomonadati</taxon>
        <taxon>Bacteroidota</taxon>
        <taxon>Bacteroidia</taxon>
        <taxon>Marinilabiliales</taxon>
        <taxon>Prolixibacteraceae</taxon>
        <taxon>Tangfeifania</taxon>
    </lineage>
</organism>
<dbReference type="AlphaFoldDB" id="A0A1M6MQW5"/>
<proteinExistence type="predicted"/>
<dbReference type="Pfam" id="PF13571">
    <property type="entry name" value="DUF4133"/>
    <property type="match status" value="1"/>
</dbReference>
<dbReference type="InterPro" id="IPR025407">
    <property type="entry name" value="DUF4133"/>
</dbReference>
<sequence>MAEFTINKGINKPVEFKGLKSQYLFIFAGGLLGIIILFMVMYMSGVPQTVCIGFAVITAPLLIWQTFSLNRKYGTHGLMKLQSVKRYPRRLINRRRVLKLLSRAR</sequence>
<evidence type="ECO:0008006" key="4">
    <source>
        <dbReference type="Google" id="ProtNLM"/>
    </source>
</evidence>